<evidence type="ECO:0000256" key="6">
    <source>
        <dbReference type="ARBA" id="ARBA00023319"/>
    </source>
</evidence>
<dbReference type="GO" id="GO:0001817">
    <property type="term" value="P:regulation of cytokine production"/>
    <property type="evidence" value="ECO:0007669"/>
    <property type="project" value="TreeGrafter"/>
</dbReference>
<dbReference type="GO" id="GO:0005102">
    <property type="term" value="F:signaling receptor binding"/>
    <property type="evidence" value="ECO:0007669"/>
    <property type="project" value="TreeGrafter"/>
</dbReference>
<dbReference type="Proteomes" id="UP000694580">
    <property type="component" value="Chromosome 20"/>
</dbReference>
<keyword evidence="11" id="KW-1185">Reference proteome</keyword>
<dbReference type="SMART" id="SM00409">
    <property type="entry name" value="IG"/>
    <property type="match status" value="1"/>
</dbReference>
<comment type="subcellular location">
    <subcellularLocation>
        <location evidence="1">Membrane</location>
    </subcellularLocation>
</comment>
<dbReference type="Gene3D" id="2.60.40.10">
    <property type="entry name" value="Immunoglobulins"/>
    <property type="match status" value="2"/>
</dbReference>
<reference evidence="10 11" key="1">
    <citation type="submission" date="2020-06" db="EMBL/GenBank/DDBJ databases">
        <authorList>
            <consortium name="Wellcome Sanger Institute Data Sharing"/>
        </authorList>
    </citation>
    <scope>NUCLEOTIDE SEQUENCE [LARGE SCALE GENOMIC DNA]</scope>
</reference>
<evidence type="ECO:0000256" key="3">
    <source>
        <dbReference type="ARBA" id="ARBA00023136"/>
    </source>
</evidence>
<keyword evidence="3 7" id="KW-0472">Membrane</keyword>
<reference evidence="10" key="3">
    <citation type="submission" date="2025-09" db="UniProtKB">
        <authorList>
            <consortium name="Ensembl"/>
        </authorList>
    </citation>
    <scope>IDENTIFICATION</scope>
</reference>
<dbReference type="Pfam" id="PF07686">
    <property type="entry name" value="V-set"/>
    <property type="match status" value="1"/>
</dbReference>
<dbReference type="InterPro" id="IPR053896">
    <property type="entry name" value="BTN3A2-like_Ig-C"/>
</dbReference>
<dbReference type="AlphaFoldDB" id="A0AAY4DR77"/>
<dbReference type="GO" id="GO:0009897">
    <property type="term" value="C:external side of plasma membrane"/>
    <property type="evidence" value="ECO:0007669"/>
    <property type="project" value="TreeGrafter"/>
</dbReference>
<gene>
    <name evidence="10" type="primary">YWHAB</name>
</gene>
<keyword evidence="5" id="KW-0325">Glycoprotein</keyword>
<dbReference type="FunFam" id="2.60.40.10:FF:000142">
    <property type="entry name" value="V-set domain-containing T-cell activation inhibitor 1"/>
    <property type="match status" value="1"/>
</dbReference>
<sequence>HSWHILYYIYVLLVQEEVLAIHGRPAVLRCSFDSAAGMDNLVVTWQRVEDNKVVHSFYHGKDQLDLQSVLYKNRTELYNSELQAGNASLMLHKVGPQDEGKYLCTVSTSRGTSNAQVQVKYGALFSEPKLTIKTHGSNITLLYESEGYPEPETSWQDLSQQNVSYDTEVVPSGSDLLTLRTKLTVNGDQNRSYRLTVRNRLLGQLIERDLVFSDVSSRSDTVTVRRSRVGLVCVIFYVSFFTLFIIAFTISQR</sequence>
<feature type="transmembrane region" description="Helical" evidence="7">
    <location>
        <begin position="229"/>
        <end position="250"/>
    </location>
</feature>
<dbReference type="PANTHER" id="PTHR24100">
    <property type="entry name" value="BUTYROPHILIN"/>
    <property type="match status" value="1"/>
</dbReference>
<keyword evidence="7" id="KW-0812">Transmembrane</keyword>
<keyword evidence="4" id="KW-1015">Disulfide bond</keyword>
<keyword evidence="6" id="KW-0393">Immunoglobulin domain</keyword>
<name>A0AAY4DR77_9TELE</name>
<evidence type="ECO:0000256" key="2">
    <source>
        <dbReference type="ARBA" id="ARBA00022729"/>
    </source>
</evidence>
<dbReference type="GeneTree" id="ENSGT00940000154641"/>
<proteinExistence type="predicted"/>
<dbReference type="GO" id="GO:0050852">
    <property type="term" value="P:T cell receptor signaling pathway"/>
    <property type="evidence" value="ECO:0007669"/>
    <property type="project" value="TreeGrafter"/>
</dbReference>
<evidence type="ECO:0000256" key="4">
    <source>
        <dbReference type="ARBA" id="ARBA00023157"/>
    </source>
</evidence>
<feature type="chain" id="PRO_5044232403" description="Ig-like domain-containing protein" evidence="8">
    <location>
        <begin position="21"/>
        <end position="253"/>
    </location>
</feature>
<accession>A0AAY4DR77</accession>
<protein>
    <recommendedName>
        <fullName evidence="9">Ig-like domain-containing protein</fullName>
    </recommendedName>
</protein>
<evidence type="ECO:0000256" key="1">
    <source>
        <dbReference type="ARBA" id="ARBA00004370"/>
    </source>
</evidence>
<organism evidence="10 11">
    <name type="scientific">Denticeps clupeoides</name>
    <name type="common">denticle herring</name>
    <dbReference type="NCBI Taxonomy" id="299321"/>
    <lineage>
        <taxon>Eukaryota</taxon>
        <taxon>Metazoa</taxon>
        <taxon>Chordata</taxon>
        <taxon>Craniata</taxon>
        <taxon>Vertebrata</taxon>
        <taxon>Euteleostomi</taxon>
        <taxon>Actinopterygii</taxon>
        <taxon>Neopterygii</taxon>
        <taxon>Teleostei</taxon>
        <taxon>Clupei</taxon>
        <taxon>Clupeiformes</taxon>
        <taxon>Denticipitoidei</taxon>
        <taxon>Denticipitidae</taxon>
        <taxon>Denticeps</taxon>
    </lineage>
</organism>
<keyword evidence="2 8" id="KW-0732">Signal</keyword>
<evidence type="ECO:0000256" key="8">
    <source>
        <dbReference type="SAM" id="SignalP"/>
    </source>
</evidence>
<evidence type="ECO:0000256" key="7">
    <source>
        <dbReference type="SAM" id="Phobius"/>
    </source>
</evidence>
<dbReference type="InterPro" id="IPR003599">
    <property type="entry name" value="Ig_sub"/>
</dbReference>
<evidence type="ECO:0000256" key="5">
    <source>
        <dbReference type="ARBA" id="ARBA00023180"/>
    </source>
</evidence>
<feature type="signal peptide" evidence="8">
    <location>
        <begin position="1"/>
        <end position="20"/>
    </location>
</feature>
<dbReference type="PANTHER" id="PTHR24100:SF145">
    <property type="entry name" value="CD276 ANTIGEN"/>
    <property type="match status" value="1"/>
</dbReference>
<feature type="domain" description="Ig-like" evidence="9">
    <location>
        <begin position="9"/>
        <end position="120"/>
    </location>
</feature>
<dbReference type="GO" id="GO:0050863">
    <property type="term" value="P:regulation of T cell activation"/>
    <property type="evidence" value="ECO:0007669"/>
    <property type="project" value="UniProtKB-ARBA"/>
</dbReference>
<keyword evidence="7" id="KW-1133">Transmembrane helix</keyword>
<dbReference type="GO" id="GO:1903037">
    <property type="term" value="P:regulation of leukocyte cell-cell adhesion"/>
    <property type="evidence" value="ECO:0007669"/>
    <property type="project" value="UniProtKB-ARBA"/>
</dbReference>
<evidence type="ECO:0000313" key="11">
    <source>
        <dbReference type="Proteomes" id="UP000694580"/>
    </source>
</evidence>
<dbReference type="InterPro" id="IPR050504">
    <property type="entry name" value="IgSF_BTN/MOG"/>
</dbReference>
<dbReference type="InterPro" id="IPR036179">
    <property type="entry name" value="Ig-like_dom_sf"/>
</dbReference>
<dbReference type="PROSITE" id="PS50835">
    <property type="entry name" value="IG_LIKE"/>
    <property type="match status" value="1"/>
</dbReference>
<dbReference type="InterPro" id="IPR013106">
    <property type="entry name" value="Ig_V-set"/>
</dbReference>
<evidence type="ECO:0000313" key="10">
    <source>
        <dbReference type="Ensembl" id="ENSDCDP00010048027.1"/>
    </source>
</evidence>
<dbReference type="SUPFAM" id="SSF48726">
    <property type="entry name" value="Immunoglobulin"/>
    <property type="match status" value="2"/>
</dbReference>
<dbReference type="InterPro" id="IPR007110">
    <property type="entry name" value="Ig-like_dom"/>
</dbReference>
<dbReference type="Pfam" id="PF22705">
    <property type="entry name" value="C2-set_3"/>
    <property type="match status" value="1"/>
</dbReference>
<dbReference type="InterPro" id="IPR013783">
    <property type="entry name" value="Ig-like_fold"/>
</dbReference>
<dbReference type="Ensembl" id="ENSDCDT00010058309.1">
    <property type="protein sequence ID" value="ENSDCDP00010048027.1"/>
    <property type="gene ID" value="ENSDCDG00010028971.1"/>
</dbReference>
<evidence type="ECO:0000259" key="9">
    <source>
        <dbReference type="PROSITE" id="PS50835"/>
    </source>
</evidence>
<reference evidence="10" key="2">
    <citation type="submission" date="2025-08" db="UniProtKB">
        <authorList>
            <consortium name="Ensembl"/>
        </authorList>
    </citation>
    <scope>IDENTIFICATION</scope>
</reference>